<reference evidence="2 3" key="2">
    <citation type="submission" date="2013-11" db="EMBL/GenBank/DDBJ databases">
        <title>The Genome Sequence of Phytophthora parasitica INRA-310.</title>
        <authorList>
            <consortium name="The Broad Institute Genomics Platform"/>
            <person name="Russ C."/>
            <person name="Tyler B."/>
            <person name="Panabieres F."/>
            <person name="Shan W."/>
            <person name="Tripathy S."/>
            <person name="Grunwald N."/>
            <person name="Machado M."/>
            <person name="Johnson C.S."/>
            <person name="Arredondo F."/>
            <person name="Hong C."/>
            <person name="Coffey M."/>
            <person name="Young S.K."/>
            <person name="Zeng Q."/>
            <person name="Gargeya S."/>
            <person name="Fitzgerald M."/>
            <person name="Abouelleil A."/>
            <person name="Alvarado L."/>
            <person name="Chapman S.B."/>
            <person name="Gainer-Dewar J."/>
            <person name="Goldberg J."/>
            <person name="Griggs A."/>
            <person name="Gujja S."/>
            <person name="Hansen M."/>
            <person name="Howarth C."/>
            <person name="Imamovic A."/>
            <person name="Ireland A."/>
            <person name="Larimer J."/>
            <person name="McCowan C."/>
            <person name="Murphy C."/>
            <person name="Pearson M."/>
            <person name="Poon T.W."/>
            <person name="Priest M."/>
            <person name="Roberts A."/>
            <person name="Saif S."/>
            <person name="Shea T."/>
            <person name="Sykes S."/>
            <person name="Wortman J."/>
            <person name="Nusbaum C."/>
            <person name="Birren B."/>
        </authorList>
    </citation>
    <scope>NUCLEOTIDE SEQUENCE [LARGE SCALE GENOMIC DNA]</scope>
    <source>
        <strain evidence="2 3">INRA-310</strain>
    </source>
</reference>
<proteinExistence type="predicted"/>
<dbReference type="EMBL" id="KI669604">
    <property type="protein sequence ID" value="ETN04270.1"/>
    <property type="molecule type" value="Genomic_DNA"/>
</dbReference>
<accession>W2PWA3</accession>
<dbReference type="VEuPathDB" id="FungiDB:PPTG_23596"/>
<feature type="chain" id="PRO_5004823220" description="RxLR effector protein" evidence="1">
    <location>
        <begin position="23"/>
        <end position="38"/>
    </location>
</feature>
<name>W2PWA3_PHYN3</name>
<protein>
    <recommendedName>
        <fullName evidence="4">RxLR effector protein</fullName>
    </recommendedName>
</protein>
<reference evidence="3" key="1">
    <citation type="submission" date="2011-12" db="EMBL/GenBank/DDBJ databases">
        <authorList>
            <consortium name="The Broad Institute Genome Sequencing Platform"/>
            <person name="Russ C."/>
            <person name="Tyler B."/>
            <person name="Panabieres F."/>
            <person name="Shan W."/>
            <person name="Tripathy S."/>
            <person name="Grunwald N."/>
            <person name="Machado M."/>
            <person name="Young S.K."/>
            <person name="Zeng Q."/>
            <person name="Gargeya S."/>
            <person name="Fitzgerald M."/>
            <person name="Haas B."/>
            <person name="Abouelleil A."/>
            <person name="Alvarado L."/>
            <person name="Arachchi H.M."/>
            <person name="Berlin A."/>
            <person name="Chapman S.B."/>
            <person name="Gearin G."/>
            <person name="Goldberg J."/>
            <person name="Griggs A."/>
            <person name="Gujja S."/>
            <person name="Hansen M."/>
            <person name="Heiman D."/>
            <person name="Howarth C."/>
            <person name="Larimer J."/>
            <person name="Lui A."/>
            <person name="MacDonald P.J.P."/>
            <person name="McCowen C."/>
            <person name="Montmayeur A."/>
            <person name="Murphy C."/>
            <person name="Neiman D."/>
            <person name="Pearson M."/>
            <person name="Priest M."/>
            <person name="Roberts A."/>
            <person name="Saif S."/>
            <person name="Shea T."/>
            <person name="Sisk P."/>
            <person name="Stolte C."/>
            <person name="Sykes S."/>
            <person name="Wortman J."/>
            <person name="Nusbaum C."/>
            <person name="Birren B."/>
        </authorList>
    </citation>
    <scope>NUCLEOTIDE SEQUENCE [LARGE SCALE GENOMIC DNA]</scope>
    <source>
        <strain evidence="3">INRA-310</strain>
    </source>
</reference>
<dbReference type="RefSeq" id="XP_008910197.1">
    <property type="nucleotide sequence ID" value="XM_008911949.1"/>
</dbReference>
<evidence type="ECO:0000256" key="1">
    <source>
        <dbReference type="SAM" id="SignalP"/>
    </source>
</evidence>
<evidence type="ECO:0008006" key="4">
    <source>
        <dbReference type="Google" id="ProtNLM"/>
    </source>
</evidence>
<dbReference type="AlphaFoldDB" id="W2PWA3"/>
<sequence>MNSRTNLFLFTTSFYLVLKLKAVHLMTPSPISGHLTEL</sequence>
<keyword evidence="1" id="KW-0732">Signal</keyword>
<gene>
    <name evidence="2" type="ORF">PPTG_23596</name>
</gene>
<organism evidence="2 3">
    <name type="scientific">Phytophthora nicotianae (strain INRA-310)</name>
    <name type="common">Phytophthora parasitica</name>
    <dbReference type="NCBI Taxonomy" id="761204"/>
    <lineage>
        <taxon>Eukaryota</taxon>
        <taxon>Sar</taxon>
        <taxon>Stramenopiles</taxon>
        <taxon>Oomycota</taxon>
        <taxon>Peronosporomycetes</taxon>
        <taxon>Peronosporales</taxon>
        <taxon>Peronosporaceae</taxon>
        <taxon>Phytophthora</taxon>
    </lineage>
</organism>
<evidence type="ECO:0000313" key="2">
    <source>
        <dbReference type="EMBL" id="ETN04270.1"/>
    </source>
</evidence>
<dbReference type="Proteomes" id="UP000018817">
    <property type="component" value="Unassembled WGS sequence"/>
</dbReference>
<dbReference type="GeneID" id="20192195"/>
<feature type="signal peptide" evidence="1">
    <location>
        <begin position="1"/>
        <end position="22"/>
    </location>
</feature>
<evidence type="ECO:0000313" key="3">
    <source>
        <dbReference type="Proteomes" id="UP000018817"/>
    </source>
</evidence>